<dbReference type="InterPro" id="IPR000890">
    <property type="entry name" value="Aliphatic_acid_kin_short-chain"/>
</dbReference>
<sequence length="414" mass="44532">MILTINCGSSSLKYQLYTSDLSGVVGKGIVSRIGEACPYIEHRAGGRKIRQDVEAADHRMALRVAMESLLHPEWGAIKDVSAIEAVGHRAVHGGDIFVESVLVTDDVIRQLEQCTPLAPLHNPLNLHGIHEARRLLPGIPQVVVFDTSFHQGMPAQAYVYALPYRYYAEHKIRRYGFHGTSCRFVSGRAAEVLERPLQELRMVICHLGNGVTIDAVAGGRSVDTSMGFGTFSGTMMGTRSGDFDPGLIFYLNRTLNMSLGDIEATCYKESGLLGVSGVSNDMREVVEHAIAGNHRCSLAIDMFVYMIKKYIGGYAAAMGGLDALVFTAGIGENSPYIRARICGGLGFLGIEVDDLANDAVDGACAIISPRTASAATMVVPTDEEKMIALDTVHLTAGCGDHSRRSAQRVEAAAG</sequence>
<keyword evidence="6" id="KW-0963">Cytoplasm</keyword>
<feature type="active site" description="Proton donor/acceptor" evidence="6">
    <location>
        <position position="146"/>
    </location>
</feature>
<comment type="function">
    <text evidence="6">Catalyzes the formation of acetyl phosphate from acetate and ATP. Can also catalyze the reverse reaction.</text>
</comment>
<dbReference type="InterPro" id="IPR004372">
    <property type="entry name" value="Ac/propionate_kinase"/>
</dbReference>
<dbReference type="InterPro" id="IPR023865">
    <property type="entry name" value="Aliphatic_acid_kinase_CS"/>
</dbReference>
<evidence type="ECO:0000256" key="6">
    <source>
        <dbReference type="HAMAP-Rule" id="MF_00020"/>
    </source>
</evidence>
<dbReference type="PANTHER" id="PTHR21060">
    <property type="entry name" value="ACETATE KINASE"/>
    <property type="match status" value="1"/>
</dbReference>
<dbReference type="PANTHER" id="PTHR21060:SF15">
    <property type="entry name" value="ACETATE KINASE-RELATED"/>
    <property type="match status" value="1"/>
</dbReference>
<dbReference type="CDD" id="cd24010">
    <property type="entry name" value="ASKHA_NBD_AcK_PK"/>
    <property type="match status" value="1"/>
</dbReference>
<gene>
    <name evidence="6" type="primary">ackA</name>
    <name evidence="8" type="ordered locus">RPC_1180</name>
</gene>
<dbReference type="Gene3D" id="3.30.420.40">
    <property type="match status" value="2"/>
</dbReference>
<name>Q21A43_RHOPB</name>
<feature type="site" description="Transition state stabilizer" evidence="6">
    <location>
        <position position="178"/>
    </location>
</feature>
<feature type="binding site" evidence="6">
    <location>
        <begin position="329"/>
        <end position="333"/>
    </location>
    <ligand>
        <name>ATP</name>
        <dbReference type="ChEBI" id="CHEBI:30616"/>
    </ligand>
</feature>
<comment type="subcellular location">
    <subcellularLocation>
        <location evidence="6">Cytoplasm</location>
    </subcellularLocation>
</comment>
<dbReference type="UniPathway" id="UPA00340">
    <property type="reaction ID" value="UER00458"/>
</dbReference>
<dbReference type="eggNOG" id="COG0282">
    <property type="taxonomic scope" value="Bacteria"/>
</dbReference>
<feature type="site" description="Transition state stabilizer" evidence="6">
    <location>
        <position position="239"/>
    </location>
</feature>
<comment type="pathway">
    <text evidence="6">Metabolic intermediate biosynthesis; acetyl-CoA biosynthesis; acetyl-CoA from acetate: step 1/2.</text>
</comment>
<dbReference type="EMBL" id="CP000301">
    <property type="protein sequence ID" value="ABD86743.1"/>
    <property type="molecule type" value="Genomic_DNA"/>
</dbReference>
<dbReference type="GO" id="GO:0000287">
    <property type="term" value="F:magnesium ion binding"/>
    <property type="evidence" value="ECO:0007669"/>
    <property type="project" value="UniProtKB-UniRule"/>
</dbReference>
<keyword evidence="2 6" id="KW-0808">Transferase</keyword>
<feature type="binding site" evidence="6">
    <location>
        <position position="89"/>
    </location>
    <ligand>
        <name>substrate</name>
    </ligand>
</feature>
<dbReference type="PIRSF" id="PIRSF000722">
    <property type="entry name" value="Acetate_prop_kin"/>
    <property type="match status" value="1"/>
</dbReference>
<feature type="binding site" evidence="6">
    <location>
        <position position="6"/>
    </location>
    <ligand>
        <name>Mg(2+)</name>
        <dbReference type="ChEBI" id="CHEBI:18420"/>
    </ligand>
</feature>
<dbReference type="GO" id="GO:0006083">
    <property type="term" value="P:acetate metabolic process"/>
    <property type="evidence" value="ECO:0007669"/>
    <property type="project" value="TreeGrafter"/>
</dbReference>
<evidence type="ECO:0000256" key="3">
    <source>
        <dbReference type="ARBA" id="ARBA00022741"/>
    </source>
</evidence>
<organism evidence="8">
    <name type="scientific">Rhodopseudomonas palustris (strain BisB18)</name>
    <dbReference type="NCBI Taxonomy" id="316056"/>
    <lineage>
        <taxon>Bacteria</taxon>
        <taxon>Pseudomonadati</taxon>
        <taxon>Pseudomonadota</taxon>
        <taxon>Alphaproteobacteria</taxon>
        <taxon>Hyphomicrobiales</taxon>
        <taxon>Nitrobacteraceae</taxon>
        <taxon>Rhodopseudomonas</taxon>
    </lineage>
</organism>
<keyword evidence="6" id="KW-0460">Magnesium</keyword>
<dbReference type="HAMAP" id="MF_00020">
    <property type="entry name" value="Acetate_kinase"/>
    <property type="match status" value="1"/>
</dbReference>
<evidence type="ECO:0000256" key="7">
    <source>
        <dbReference type="RuleBase" id="RU003835"/>
    </source>
</evidence>
<dbReference type="GO" id="GO:0008776">
    <property type="term" value="F:acetate kinase activity"/>
    <property type="evidence" value="ECO:0007669"/>
    <property type="project" value="UniProtKB-UniRule"/>
</dbReference>
<dbReference type="Pfam" id="PF00871">
    <property type="entry name" value="Acetate_kinase"/>
    <property type="match status" value="1"/>
</dbReference>
<feature type="binding site" evidence="6">
    <location>
        <begin position="281"/>
        <end position="283"/>
    </location>
    <ligand>
        <name>ATP</name>
        <dbReference type="ChEBI" id="CHEBI:30616"/>
    </ligand>
</feature>
<protein>
    <recommendedName>
        <fullName evidence="6">Acetate kinase</fullName>
        <ecNumber evidence="6">2.7.2.1</ecNumber>
    </recommendedName>
    <alternativeName>
        <fullName evidence="6">Acetokinase</fullName>
    </alternativeName>
</protein>
<dbReference type="SUPFAM" id="SSF53067">
    <property type="entry name" value="Actin-like ATPase domain"/>
    <property type="match status" value="2"/>
</dbReference>
<evidence type="ECO:0000256" key="5">
    <source>
        <dbReference type="ARBA" id="ARBA00022840"/>
    </source>
</evidence>
<dbReference type="EC" id="2.7.2.1" evidence="6"/>
<dbReference type="GO" id="GO:0006085">
    <property type="term" value="P:acetyl-CoA biosynthetic process"/>
    <property type="evidence" value="ECO:0007669"/>
    <property type="project" value="UniProtKB-UniRule"/>
</dbReference>
<comment type="similarity">
    <text evidence="1 6 7">Belongs to the acetokinase family.</text>
</comment>
<evidence type="ECO:0000313" key="8">
    <source>
        <dbReference type="EMBL" id="ABD86743.1"/>
    </source>
</evidence>
<dbReference type="STRING" id="316056.RPC_1180"/>
<dbReference type="GO" id="GO:0005524">
    <property type="term" value="F:ATP binding"/>
    <property type="evidence" value="ECO:0007669"/>
    <property type="project" value="UniProtKB-KW"/>
</dbReference>
<keyword evidence="3 6" id="KW-0547">Nucleotide-binding</keyword>
<comment type="cofactor">
    <cofactor evidence="6">
        <name>Mg(2+)</name>
        <dbReference type="ChEBI" id="CHEBI:18420"/>
    </cofactor>
    <cofactor evidence="6">
        <name>Mn(2+)</name>
        <dbReference type="ChEBI" id="CHEBI:29035"/>
    </cofactor>
    <text evidence="6">Mg(2+). Can also accept Mn(2+).</text>
</comment>
<feature type="binding site" evidence="6">
    <location>
        <position position="13"/>
    </location>
    <ligand>
        <name>ATP</name>
        <dbReference type="ChEBI" id="CHEBI:30616"/>
    </ligand>
</feature>
<dbReference type="InterPro" id="IPR043129">
    <property type="entry name" value="ATPase_NBD"/>
</dbReference>
<feature type="binding site" evidence="6">
    <location>
        <begin position="206"/>
        <end position="210"/>
    </location>
    <ligand>
        <name>ATP</name>
        <dbReference type="ChEBI" id="CHEBI:30616"/>
    </ligand>
</feature>
<dbReference type="OrthoDB" id="9802453at2"/>
<evidence type="ECO:0000256" key="1">
    <source>
        <dbReference type="ARBA" id="ARBA00008748"/>
    </source>
</evidence>
<reference evidence="8" key="1">
    <citation type="submission" date="2006-03" db="EMBL/GenBank/DDBJ databases">
        <title>Complete sequence of Rhodopseudomonas palustris BisB18.</title>
        <authorList>
            <consortium name="US DOE Joint Genome Institute"/>
            <person name="Copeland A."/>
            <person name="Lucas S."/>
            <person name="Lapidus A."/>
            <person name="Barry K."/>
            <person name="Detter J.C."/>
            <person name="Glavina del Rio T."/>
            <person name="Hammon N."/>
            <person name="Israni S."/>
            <person name="Dalin E."/>
            <person name="Tice H."/>
            <person name="Pitluck S."/>
            <person name="Chain P."/>
            <person name="Malfatti S."/>
            <person name="Shin M."/>
            <person name="Vergez L."/>
            <person name="Schmutz J."/>
            <person name="Larimer F."/>
            <person name="Land M."/>
            <person name="Hauser L."/>
            <person name="Pelletier D.A."/>
            <person name="Kyrpides N."/>
            <person name="Anderson I."/>
            <person name="Oda Y."/>
            <person name="Harwood C.S."/>
            <person name="Richardson P."/>
        </authorList>
    </citation>
    <scope>NUCLEOTIDE SEQUENCE [LARGE SCALE GENOMIC DNA]</scope>
    <source>
        <strain evidence="8">BisB18</strain>
    </source>
</reference>
<dbReference type="RefSeq" id="WP_011471648.1">
    <property type="nucleotide sequence ID" value="NC_007925.1"/>
</dbReference>
<dbReference type="PRINTS" id="PR00471">
    <property type="entry name" value="ACETATEKNASE"/>
</dbReference>
<keyword evidence="6" id="KW-0479">Metal-binding</keyword>
<feature type="binding site" evidence="6">
    <location>
        <position position="383"/>
    </location>
    <ligand>
        <name>Mg(2+)</name>
        <dbReference type="ChEBI" id="CHEBI:18420"/>
    </ligand>
</feature>
<keyword evidence="5 6" id="KW-0067">ATP-binding</keyword>
<dbReference type="KEGG" id="rpc:RPC_1180"/>
<proteinExistence type="inferred from homology"/>
<comment type="catalytic activity">
    <reaction evidence="6">
        <text>acetate + ATP = acetyl phosphate + ADP</text>
        <dbReference type="Rhea" id="RHEA:11352"/>
        <dbReference type="ChEBI" id="CHEBI:22191"/>
        <dbReference type="ChEBI" id="CHEBI:30089"/>
        <dbReference type="ChEBI" id="CHEBI:30616"/>
        <dbReference type="ChEBI" id="CHEBI:456216"/>
        <dbReference type="EC" id="2.7.2.1"/>
    </reaction>
</comment>
<dbReference type="AlphaFoldDB" id="Q21A43"/>
<dbReference type="HOGENOM" id="CLU_020352_0_1_5"/>
<dbReference type="GO" id="GO:0005737">
    <property type="term" value="C:cytoplasm"/>
    <property type="evidence" value="ECO:0007669"/>
    <property type="project" value="UniProtKB-SubCell"/>
</dbReference>
<dbReference type="PROSITE" id="PS01075">
    <property type="entry name" value="ACETATE_KINASE_1"/>
    <property type="match status" value="1"/>
</dbReference>
<accession>Q21A43</accession>
<dbReference type="PROSITE" id="PS01076">
    <property type="entry name" value="ACETATE_KINASE_2"/>
    <property type="match status" value="1"/>
</dbReference>
<evidence type="ECO:0000256" key="2">
    <source>
        <dbReference type="ARBA" id="ARBA00022679"/>
    </source>
</evidence>
<comment type="subunit">
    <text evidence="6">Homodimer.</text>
</comment>
<keyword evidence="4 6" id="KW-0418">Kinase</keyword>
<dbReference type="NCBIfam" id="TIGR00016">
    <property type="entry name" value="ackA"/>
    <property type="match status" value="1"/>
</dbReference>
<evidence type="ECO:0000256" key="4">
    <source>
        <dbReference type="ARBA" id="ARBA00022777"/>
    </source>
</evidence>